<comment type="caution">
    <text evidence="1">The sequence shown here is derived from an EMBL/GenBank/DDBJ whole genome shotgun (WGS) entry which is preliminary data.</text>
</comment>
<dbReference type="EMBL" id="LXFE01001296">
    <property type="protein sequence ID" value="OLL23751.1"/>
    <property type="molecule type" value="Genomic_DNA"/>
</dbReference>
<protein>
    <submittedName>
        <fullName evidence="1">Uncharacterized protein</fullName>
    </submittedName>
</protein>
<proteinExistence type="predicted"/>
<reference evidence="1 2" key="1">
    <citation type="submission" date="2016-04" db="EMBL/GenBank/DDBJ databases">
        <title>Evolutionary innovation and constraint leading to complex multicellularity in the Ascomycota.</title>
        <authorList>
            <person name="Cisse O."/>
            <person name="Nguyen A."/>
            <person name="Hewitt D.A."/>
            <person name="Jedd G."/>
            <person name="Stajich J.E."/>
        </authorList>
    </citation>
    <scope>NUCLEOTIDE SEQUENCE [LARGE SCALE GENOMIC DNA]</scope>
    <source>
        <strain evidence="1 2">DAH-3</strain>
    </source>
</reference>
<name>A0A1U7LMK7_NEOID</name>
<dbReference type="Proteomes" id="UP000186594">
    <property type="component" value="Unassembled WGS sequence"/>
</dbReference>
<evidence type="ECO:0000313" key="2">
    <source>
        <dbReference type="Proteomes" id="UP000186594"/>
    </source>
</evidence>
<dbReference type="AlphaFoldDB" id="A0A1U7LMK7"/>
<organism evidence="1 2">
    <name type="scientific">Neolecta irregularis (strain DAH-3)</name>
    <dbReference type="NCBI Taxonomy" id="1198029"/>
    <lineage>
        <taxon>Eukaryota</taxon>
        <taxon>Fungi</taxon>
        <taxon>Dikarya</taxon>
        <taxon>Ascomycota</taxon>
        <taxon>Taphrinomycotina</taxon>
        <taxon>Neolectales</taxon>
        <taxon>Neolectaceae</taxon>
        <taxon>Neolecta</taxon>
    </lineage>
</organism>
<gene>
    <name evidence="1" type="ORF">NEOLI_003742</name>
</gene>
<accession>A0A1U7LMK7</accession>
<sequence length="152" mass="16738">MTRNLIVLEISISTDPLIRLLHSQLFISFLTLPKMKSTAVITVLFATFATTVIASPKLFADGYLFVHASAKDTVHFGDMSPPPETFEKALEHCTNLCLAREDCKTVRLLSSSEGDLDGNPPLGHCKLCVLPGIVKMFAISRFKRLKAMKDGN</sequence>
<keyword evidence="2" id="KW-1185">Reference proteome</keyword>
<evidence type="ECO:0000313" key="1">
    <source>
        <dbReference type="EMBL" id="OLL23751.1"/>
    </source>
</evidence>